<dbReference type="EMBL" id="CH902618">
    <property type="protein sequence ID" value="EDV40113.2"/>
    <property type="molecule type" value="Genomic_DNA"/>
</dbReference>
<feature type="chain" id="PRO_5006454614" description="VWFC domain-containing protein" evidence="3">
    <location>
        <begin position="27"/>
        <end position="403"/>
    </location>
</feature>
<evidence type="ECO:0000313" key="6">
    <source>
        <dbReference type="Proteomes" id="UP000007801"/>
    </source>
</evidence>
<dbReference type="HOGENOM" id="CLU_720179_0_0_1"/>
<gene>
    <name evidence="5" type="primary">Dana\GF10358</name>
    <name evidence="5" type="synonym">dana_GLEANR_10313</name>
    <name evidence="5" type="ORF">GF10358</name>
</gene>
<dbReference type="GO" id="GO:0005886">
    <property type="term" value="C:plasma membrane"/>
    <property type="evidence" value="ECO:0007669"/>
    <property type="project" value="TreeGrafter"/>
</dbReference>
<dbReference type="InterPro" id="IPR001007">
    <property type="entry name" value="VWF_dom"/>
</dbReference>
<evidence type="ECO:0000256" key="2">
    <source>
        <dbReference type="SAM" id="Phobius"/>
    </source>
</evidence>
<proteinExistence type="predicted"/>
<dbReference type="InParanoid" id="B3M9S2"/>
<evidence type="ECO:0000256" key="3">
    <source>
        <dbReference type="SAM" id="SignalP"/>
    </source>
</evidence>
<feature type="compositionally biased region" description="Low complexity" evidence="1">
    <location>
        <begin position="304"/>
        <end position="328"/>
    </location>
</feature>
<organism evidence="5 6">
    <name type="scientific">Drosophila ananassae</name>
    <name type="common">Fruit fly</name>
    <dbReference type="NCBI Taxonomy" id="7217"/>
    <lineage>
        <taxon>Eukaryota</taxon>
        <taxon>Metazoa</taxon>
        <taxon>Ecdysozoa</taxon>
        <taxon>Arthropoda</taxon>
        <taxon>Hexapoda</taxon>
        <taxon>Insecta</taxon>
        <taxon>Pterygota</taxon>
        <taxon>Neoptera</taxon>
        <taxon>Endopterygota</taxon>
        <taxon>Diptera</taxon>
        <taxon>Brachycera</taxon>
        <taxon>Muscomorpha</taxon>
        <taxon>Ephydroidea</taxon>
        <taxon>Drosophilidae</taxon>
        <taxon>Drosophila</taxon>
        <taxon>Sophophora</taxon>
    </lineage>
</organism>
<dbReference type="PROSITE" id="PS01208">
    <property type="entry name" value="VWFC_1"/>
    <property type="match status" value="1"/>
</dbReference>
<dbReference type="PANTHER" id="PTHR46439:SF1">
    <property type="entry name" value="CYSTEINE-RICH MOTOR NEURON 1 PROTEIN"/>
    <property type="match status" value="1"/>
</dbReference>
<reference evidence="5 6" key="1">
    <citation type="journal article" date="2007" name="Nature">
        <title>Evolution of genes and genomes on the Drosophila phylogeny.</title>
        <authorList>
            <consortium name="Drosophila 12 Genomes Consortium"/>
            <person name="Clark A.G."/>
            <person name="Eisen M.B."/>
            <person name="Smith D.R."/>
            <person name="Bergman C.M."/>
            <person name="Oliver B."/>
            <person name="Markow T.A."/>
            <person name="Kaufman T.C."/>
            <person name="Kellis M."/>
            <person name="Gelbart W."/>
            <person name="Iyer V.N."/>
            <person name="Pollard D.A."/>
            <person name="Sackton T.B."/>
            <person name="Larracuente A.M."/>
            <person name="Singh N.D."/>
            <person name="Abad J.P."/>
            <person name="Abt D.N."/>
            <person name="Adryan B."/>
            <person name="Aguade M."/>
            <person name="Akashi H."/>
            <person name="Anderson W.W."/>
            <person name="Aquadro C.F."/>
            <person name="Ardell D.H."/>
            <person name="Arguello R."/>
            <person name="Artieri C.G."/>
            <person name="Barbash D.A."/>
            <person name="Barker D."/>
            <person name="Barsanti P."/>
            <person name="Batterham P."/>
            <person name="Batzoglou S."/>
            <person name="Begun D."/>
            <person name="Bhutkar A."/>
            <person name="Blanco E."/>
            <person name="Bosak S.A."/>
            <person name="Bradley R.K."/>
            <person name="Brand A.D."/>
            <person name="Brent M.R."/>
            <person name="Brooks A.N."/>
            <person name="Brown R.H."/>
            <person name="Butlin R.K."/>
            <person name="Caggese C."/>
            <person name="Calvi B.R."/>
            <person name="Bernardo de Carvalho A."/>
            <person name="Caspi A."/>
            <person name="Castrezana S."/>
            <person name="Celniker S.E."/>
            <person name="Chang J.L."/>
            <person name="Chapple C."/>
            <person name="Chatterji S."/>
            <person name="Chinwalla A."/>
            <person name="Civetta A."/>
            <person name="Clifton S.W."/>
            <person name="Comeron J.M."/>
            <person name="Costello J.C."/>
            <person name="Coyne J.A."/>
            <person name="Daub J."/>
            <person name="David R.G."/>
            <person name="Delcher A.L."/>
            <person name="Delehaunty K."/>
            <person name="Do C.B."/>
            <person name="Ebling H."/>
            <person name="Edwards K."/>
            <person name="Eickbush T."/>
            <person name="Evans J.D."/>
            <person name="Filipski A."/>
            <person name="Findeiss S."/>
            <person name="Freyhult E."/>
            <person name="Fulton L."/>
            <person name="Fulton R."/>
            <person name="Garcia A.C."/>
            <person name="Gardiner A."/>
            <person name="Garfield D.A."/>
            <person name="Garvin B.E."/>
            <person name="Gibson G."/>
            <person name="Gilbert D."/>
            <person name="Gnerre S."/>
            <person name="Godfrey J."/>
            <person name="Good R."/>
            <person name="Gotea V."/>
            <person name="Gravely B."/>
            <person name="Greenberg A.J."/>
            <person name="Griffiths-Jones S."/>
            <person name="Gross S."/>
            <person name="Guigo R."/>
            <person name="Gustafson E.A."/>
            <person name="Haerty W."/>
            <person name="Hahn M.W."/>
            <person name="Halligan D.L."/>
            <person name="Halpern A.L."/>
            <person name="Halter G.M."/>
            <person name="Han M.V."/>
            <person name="Heger A."/>
            <person name="Hillier L."/>
            <person name="Hinrichs A.S."/>
            <person name="Holmes I."/>
            <person name="Hoskins R.A."/>
            <person name="Hubisz M.J."/>
            <person name="Hultmark D."/>
            <person name="Huntley M.A."/>
            <person name="Jaffe D.B."/>
            <person name="Jagadeeshan S."/>
            <person name="Jeck W.R."/>
            <person name="Johnson J."/>
            <person name="Jones C.D."/>
            <person name="Jordan W.C."/>
            <person name="Karpen G.H."/>
            <person name="Kataoka E."/>
            <person name="Keightley P.D."/>
            <person name="Kheradpour P."/>
            <person name="Kirkness E.F."/>
            <person name="Koerich L.B."/>
            <person name="Kristiansen K."/>
            <person name="Kudrna D."/>
            <person name="Kulathinal R.J."/>
            <person name="Kumar S."/>
            <person name="Kwok R."/>
            <person name="Lander E."/>
            <person name="Langley C.H."/>
            <person name="Lapoint R."/>
            <person name="Lazzaro B.P."/>
            <person name="Lee S.J."/>
            <person name="Levesque L."/>
            <person name="Li R."/>
            <person name="Lin C.F."/>
            <person name="Lin M.F."/>
            <person name="Lindblad-Toh K."/>
            <person name="Llopart A."/>
            <person name="Long M."/>
            <person name="Low L."/>
            <person name="Lozovsky E."/>
            <person name="Lu J."/>
            <person name="Luo M."/>
            <person name="Machado C.A."/>
            <person name="Makalowski W."/>
            <person name="Marzo M."/>
            <person name="Matsuda M."/>
            <person name="Matzkin L."/>
            <person name="McAllister B."/>
            <person name="McBride C.S."/>
            <person name="McKernan B."/>
            <person name="McKernan K."/>
            <person name="Mendez-Lago M."/>
            <person name="Minx P."/>
            <person name="Mollenhauer M.U."/>
            <person name="Montooth K."/>
            <person name="Mount S.M."/>
            <person name="Mu X."/>
            <person name="Myers E."/>
            <person name="Negre B."/>
            <person name="Newfeld S."/>
            <person name="Nielsen R."/>
            <person name="Noor M.A."/>
            <person name="O'Grady P."/>
            <person name="Pachter L."/>
            <person name="Papaceit M."/>
            <person name="Parisi M.J."/>
            <person name="Parisi M."/>
            <person name="Parts L."/>
            <person name="Pedersen J.S."/>
            <person name="Pesole G."/>
            <person name="Phillippy A.M."/>
            <person name="Ponting C.P."/>
            <person name="Pop M."/>
            <person name="Porcelli D."/>
            <person name="Powell J.R."/>
            <person name="Prohaska S."/>
            <person name="Pruitt K."/>
            <person name="Puig M."/>
            <person name="Quesneville H."/>
            <person name="Ram K.R."/>
            <person name="Rand D."/>
            <person name="Rasmussen M.D."/>
            <person name="Reed L.K."/>
            <person name="Reenan R."/>
            <person name="Reily A."/>
            <person name="Remington K.A."/>
            <person name="Rieger T.T."/>
            <person name="Ritchie M.G."/>
            <person name="Robin C."/>
            <person name="Rogers Y.H."/>
            <person name="Rohde C."/>
            <person name="Rozas J."/>
            <person name="Rubenfield M.J."/>
            <person name="Ruiz A."/>
            <person name="Russo S."/>
            <person name="Salzberg S.L."/>
            <person name="Sanchez-Gracia A."/>
            <person name="Saranga D.J."/>
            <person name="Sato H."/>
            <person name="Schaeffer S.W."/>
            <person name="Schatz M.C."/>
            <person name="Schlenke T."/>
            <person name="Schwartz R."/>
            <person name="Segarra C."/>
            <person name="Singh R.S."/>
            <person name="Sirot L."/>
            <person name="Sirota M."/>
            <person name="Sisneros N.B."/>
            <person name="Smith C.D."/>
            <person name="Smith T.F."/>
            <person name="Spieth J."/>
            <person name="Stage D.E."/>
            <person name="Stark A."/>
            <person name="Stephan W."/>
            <person name="Strausberg R.L."/>
            <person name="Strempel S."/>
            <person name="Sturgill D."/>
            <person name="Sutton G."/>
            <person name="Sutton G.G."/>
            <person name="Tao W."/>
            <person name="Teichmann S."/>
            <person name="Tobari Y.N."/>
            <person name="Tomimura Y."/>
            <person name="Tsolas J.M."/>
            <person name="Valente V.L."/>
            <person name="Venter E."/>
            <person name="Venter J.C."/>
            <person name="Vicario S."/>
            <person name="Vieira F.G."/>
            <person name="Vilella A.J."/>
            <person name="Villasante A."/>
            <person name="Walenz B."/>
            <person name="Wang J."/>
            <person name="Wasserman M."/>
            <person name="Watts T."/>
            <person name="Wilson D."/>
            <person name="Wilson R.K."/>
            <person name="Wing R.A."/>
            <person name="Wolfner M.F."/>
            <person name="Wong A."/>
            <person name="Wong G.K."/>
            <person name="Wu C.I."/>
            <person name="Wu G."/>
            <person name="Yamamoto D."/>
            <person name="Yang H.P."/>
            <person name="Yang S.P."/>
            <person name="Yorke J.A."/>
            <person name="Yoshida K."/>
            <person name="Zdobnov E."/>
            <person name="Zhang P."/>
            <person name="Zhang Y."/>
            <person name="Zimin A.V."/>
            <person name="Baldwin J."/>
            <person name="Abdouelleil A."/>
            <person name="Abdulkadir J."/>
            <person name="Abebe A."/>
            <person name="Abera B."/>
            <person name="Abreu J."/>
            <person name="Acer S.C."/>
            <person name="Aftuck L."/>
            <person name="Alexander A."/>
            <person name="An P."/>
            <person name="Anderson E."/>
            <person name="Anderson S."/>
            <person name="Arachi H."/>
            <person name="Azer M."/>
            <person name="Bachantsang P."/>
            <person name="Barry A."/>
            <person name="Bayul T."/>
            <person name="Berlin A."/>
            <person name="Bessette D."/>
            <person name="Bloom T."/>
            <person name="Blye J."/>
            <person name="Boguslavskiy L."/>
            <person name="Bonnet C."/>
            <person name="Boukhgalter B."/>
            <person name="Bourzgui I."/>
            <person name="Brown A."/>
            <person name="Cahill P."/>
            <person name="Channer S."/>
            <person name="Cheshatsang Y."/>
            <person name="Chuda L."/>
            <person name="Citroen M."/>
            <person name="Collymore A."/>
            <person name="Cooke P."/>
            <person name="Costello M."/>
            <person name="D'Aco K."/>
            <person name="Daza R."/>
            <person name="De Haan G."/>
            <person name="DeGray S."/>
            <person name="DeMaso C."/>
            <person name="Dhargay N."/>
            <person name="Dooley K."/>
            <person name="Dooley E."/>
            <person name="Doricent M."/>
            <person name="Dorje P."/>
            <person name="Dorjee K."/>
            <person name="Dupes A."/>
            <person name="Elong R."/>
            <person name="Falk J."/>
            <person name="Farina A."/>
            <person name="Faro S."/>
            <person name="Ferguson D."/>
            <person name="Fisher S."/>
            <person name="Foley C.D."/>
            <person name="Franke A."/>
            <person name="Friedrich D."/>
            <person name="Gadbois L."/>
            <person name="Gearin G."/>
            <person name="Gearin C.R."/>
            <person name="Giannoukos G."/>
            <person name="Goode T."/>
            <person name="Graham J."/>
            <person name="Grandbois E."/>
            <person name="Grewal S."/>
            <person name="Gyaltsen K."/>
            <person name="Hafez N."/>
            <person name="Hagos B."/>
            <person name="Hall J."/>
            <person name="Henson C."/>
            <person name="Hollinger A."/>
            <person name="Honan T."/>
            <person name="Huard M.D."/>
            <person name="Hughes L."/>
            <person name="Hurhula B."/>
            <person name="Husby M.E."/>
            <person name="Kamat A."/>
            <person name="Kanga B."/>
            <person name="Kashin S."/>
            <person name="Khazanovich D."/>
            <person name="Kisner P."/>
            <person name="Lance K."/>
            <person name="Lara M."/>
            <person name="Lee W."/>
            <person name="Lennon N."/>
            <person name="Letendre F."/>
            <person name="LeVine R."/>
            <person name="Lipovsky A."/>
            <person name="Liu X."/>
            <person name="Liu J."/>
            <person name="Liu S."/>
            <person name="Lokyitsang T."/>
            <person name="Lokyitsang Y."/>
            <person name="Lubonja R."/>
            <person name="Lui A."/>
            <person name="MacDonald P."/>
            <person name="Magnisalis V."/>
            <person name="Maru K."/>
            <person name="Matthews C."/>
            <person name="McCusker W."/>
            <person name="McDonough S."/>
            <person name="Mehta T."/>
            <person name="Meldrim J."/>
            <person name="Meneus L."/>
            <person name="Mihai O."/>
            <person name="Mihalev A."/>
            <person name="Mihova T."/>
            <person name="Mittelman R."/>
            <person name="Mlenga V."/>
            <person name="Montmayeur A."/>
            <person name="Mulrain L."/>
            <person name="Navidi A."/>
            <person name="Naylor J."/>
            <person name="Negash T."/>
            <person name="Nguyen T."/>
            <person name="Nguyen N."/>
            <person name="Nicol R."/>
            <person name="Norbu C."/>
            <person name="Norbu N."/>
            <person name="Novod N."/>
            <person name="O'Neill B."/>
            <person name="Osman S."/>
            <person name="Markiewicz E."/>
            <person name="Oyono O.L."/>
            <person name="Patti C."/>
            <person name="Phunkhang P."/>
            <person name="Pierre F."/>
            <person name="Priest M."/>
            <person name="Raghuraman S."/>
            <person name="Rege F."/>
            <person name="Reyes R."/>
            <person name="Rise C."/>
            <person name="Rogov P."/>
            <person name="Ross K."/>
            <person name="Ryan E."/>
            <person name="Settipalli S."/>
            <person name="Shea T."/>
            <person name="Sherpa N."/>
            <person name="Shi L."/>
            <person name="Shih D."/>
            <person name="Sparrow T."/>
            <person name="Spaulding J."/>
            <person name="Stalker J."/>
            <person name="Stange-Thomann N."/>
            <person name="Stavropoulos S."/>
            <person name="Stone C."/>
            <person name="Strader C."/>
            <person name="Tesfaye S."/>
            <person name="Thomson T."/>
            <person name="Thoulutsang Y."/>
            <person name="Thoulutsang D."/>
            <person name="Topham K."/>
            <person name="Topping I."/>
            <person name="Tsamla T."/>
            <person name="Vassiliev H."/>
            <person name="Vo A."/>
            <person name="Wangchuk T."/>
            <person name="Wangdi T."/>
            <person name="Weiand M."/>
            <person name="Wilkinson J."/>
            <person name="Wilson A."/>
            <person name="Yadav S."/>
            <person name="Young G."/>
            <person name="Yu Q."/>
            <person name="Zembek L."/>
            <person name="Zhong D."/>
            <person name="Zimmer A."/>
            <person name="Zwirko Z."/>
            <person name="Jaffe D.B."/>
            <person name="Alvarez P."/>
            <person name="Brockman W."/>
            <person name="Butler J."/>
            <person name="Chin C."/>
            <person name="Gnerre S."/>
            <person name="Grabherr M."/>
            <person name="Kleber M."/>
            <person name="Mauceli E."/>
            <person name="MacCallum I."/>
        </authorList>
    </citation>
    <scope>NUCLEOTIDE SEQUENCE [LARGE SCALE GENOMIC DNA]</scope>
    <source>
        <strain evidence="6">Tucson 14024-0371.13</strain>
    </source>
</reference>
<evidence type="ECO:0000256" key="1">
    <source>
        <dbReference type="SAM" id="MobiDB-lite"/>
    </source>
</evidence>
<keyword evidence="2" id="KW-0472">Membrane</keyword>
<dbReference type="eggNOG" id="KOG1216">
    <property type="taxonomic scope" value="Eukaryota"/>
</dbReference>
<keyword evidence="2" id="KW-0812">Transmembrane</keyword>
<dbReference type="Pfam" id="PF00093">
    <property type="entry name" value="VWC"/>
    <property type="match status" value="1"/>
</dbReference>
<dbReference type="PROSITE" id="PS50184">
    <property type="entry name" value="VWFC_2"/>
    <property type="match status" value="1"/>
</dbReference>
<dbReference type="SUPFAM" id="SSF57603">
    <property type="entry name" value="FnI-like domain"/>
    <property type="match status" value="1"/>
</dbReference>
<dbReference type="SMART" id="SM00214">
    <property type="entry name" value="VWC"/>
    <property type="match status" value="1"/>
</dbReference>
<accession>B3M9S2</accession>
<dbReference type="Proteomes" id="UP000007801">
    <property type="component" value="Unassembled WGS sequence"/>
</dbReference>
<feature type="region of interest" description="Disordered" evidence="1">
    <location>
        <begin position="257"/>
        <end position="329"/>
    </location>
</feature>
<keyword evidence="2" id="KW-1133">Transmembrane helix</keyword>
<evidence type="ECO:0000259" key="4">
    <source>
        <dbReference type="PROSITE" id="PS50184"/>
    </source>
</evidence>
<sequence length="403" mass="44357">MPSLHKPRRCMHQMLIIYGLIFVSSATTLDQKPSPCDSIKCPPESEIQCPADSSIRENLDLIKSNAVDLPPEVDHQQLQVLYNNNTEEISQADLERCCLAHKCVCKTCYIPDCNPDKDEVVVELVPEDPHTPGHCCGKYECRPAPSCTAETEMKYFWRERCQKCQCVSGSKICHQVCDEESIAEEGAPHSFCESKSLNKFFENGESWVDNCEMCECVRGEPKCSITLCGTYNCPLERQVKLNNTCCPVCWPEGEPMPNETATDGSGSVIEDYKDPDSEDIEGDDLPPLLPDLETTQHTGDLIASTTTSTSTSTDTSTSTTTSTASPSTLVGPVPVAPVATICHCAFDAPNVVEVRHQSNCLTYGLVAYSALSTIVLVAMSIYIYTQRAKKRSYDPVSILDHSI</sequence>
<keyword evidence="6" id="KW-1185">Reference proteome</keyword>
<dbReference type="GeneID" id="6493228"/>
<dbReference type="KEGG" id="dan:6493228"/>
<dbReference type="OrthoDB" id="5976811at2759"/>
<dbReference type="PANTHER" id="PTHR46439">
    <property type="entry name" value="CYSTEINE-RICH MOTOR NEURON 1 PROTEIN"/>
    <property type="match status" value="1"/>
</dbReference>
<feature type="signal peptide" evidence="3">
    <location>
        <begin position="1"/>
        <end position="26"/>
    </location>
</feature>
<dbReference type="STRING" id="7217.B3M9S2"/>
<dbReference type="AlphaFoldDB" id="B3M9S2"/>
<keyword evidence="3" id="KW-0732">Signal</keyword>
<feature type="domain" description="VWFC" evidence="4">
    <location>
        <begin position="190"/>
        <end position="250"/>
    </location>
</feature>
<protein>
    <recommendedName>
        <fullName evidence="4">VWFC domain-containing protein</fullName>
    </recommendedName>
</protein>
<evidence type="ECO:0000313" key="5">
    <source>
        <dbReference type="EMBL" id="EDV40113.2"/>
    </source>
</evidence>
<name>B3M9S2_DROAN</name>
<feature type="transmembrane region" description="Helical" evidence="2">
    <location>
        <begin position="365"/>
        <end position="384"/>
    </location>
</feature>
<dbReference type="InterPro" id="IPR052624">
    <property type="entry name" value="CRIM1"/>
</dbReference>